<evidence type="ECO:0000256" key="1">
    <source>
        <dbReference type="RuleBase" id="RU363044"/>
    </source>
</evidence>
<dbReference type="InterPro" id="IPR027417">
    <property type="entry name" value="P-loop_NTPase"/>
</dbReference>
<dbReference type="GO" id="GO:0006281">
    <property type="term" value="P:DNA repair"/>
    <property type="evidence" value="ECO:0007669"/>
    <property type="project" value="UniProtKB-KW"/>
</dbReference>
<comment type="catalytic activity">
    <reaction evidence="1">
        <text>ATP + H2O = ADP + phosphate + H(+)</text>
        <dbReference type="Rhea" id="RHEA:13065"/>
        <dbReference type="ChEBI" id="CHEBI:15377"/>
        <dbReference type="ChEBI" id="CHEBI:15378"/>
        <dbReference type="ChEBI" id="CHEBI:30616"/>
        <dbReference type="ChEBI" id="CHEBI:43474"/>
        <dbReference type="ChEBI" id="CHEBI:456216"/>
        <dbReference type="EC" id="5.6.2.3"/>
    </reaction>
</comment>
<evidence type="ECO:0000313" key="3">
    <source>
        <dbReference type="EMBL" id="PBK90463.1"/>
    </source>
</evidence>
<reference evidence="4" key="1">
    <citation type="journal article" date="2017" name="Nat. Ecol. Evol.">
        <title>Genome expansion and lineage-specific genetic innovations in the forest pathogenic fungi Armillaria.</title>
        <authorList>
            <person name="Sipos G."/>
            <person name="Prasanna A.N."/>
            <person name="Walter M.C."/>
            <person name="O'Connor E."/>
            <person name="Balint B."/>
            <person name="Krizsan K."/>
            <person name="Kiss B."/>
            <person name="Hess J."/>
            <person name="Varga T."/>
            <person name="Slot J."/>
            <person name="Riley R."/>
            <person name="Boka B."/>
            <person name="Rigling D."/>
            <person name="Barry K."/>
            <person name="Lee J."/>
            <person name="Mihaltcheva S."/>
            <person name="LaButti K."/>
            <person name="Lipzen A."/>
            <person name="Waldron R."/>
            <person name="Moloney N.M."/>
            <person name="Sperisen C."/>
            <person name="Kredics L."/>
            <person name="Vagvoelgyi C."/>
            <person name="Patrignani A."/>
            <person name="Fitzpatrick D."/>
            <person name="Nagy I."/>
            <person name="Doyle S."/>
            <person name="Anderson J.B."/>
            <person name="Grigoriev I.V."/>
            <person name="Gueldener U."/>
            <person name="Muensterkoetter M."/>
            <person name="Nagy L.G."/>
        </authorList>
    </citation>
    <scope>NUCLEOTIDE SEQUENCE [LARGE SCALE GENOMIC DNA]</scope>
    <source>
        <strain evidence="4">Ar21-2</strain>
    </source>
</reference>
<dbReference type="Pfam" id="PF05970">
    <property type="entry name" value="PIF1"/>
    <property type="match status" value="1"/>
</dbReference>
<dbReference type="GO" id="GO:0043139">
    <property type="term" value="F:5'-3' DNA helicase activity"/>
    <property type="evidence" value="ECO:0007669"/>
    <property type="project" value="UniProtKB-EC"/>
</dbReference>
<dbReference type="AlphaFoldDB" id="A0A2H3DQC6"/>
<name>A0A2H3DQC6_ARMGA</name>
<dbReference type="PANTHER" id="PTHR47642">
    <property type="entry name" value="ATP-DEPENDENT DNA HELICASE"/>
    <property type="match status" value="1"/>
</dbReference>
<dbReference type="STRING" id="47427.A0A2H3DQC6"/>
<evidence type="ECO:0000313" key="4">
    <source>
        <dbReference type="Proteomes" id="UP000217790"/>
    </source>
</evidence>
<comment type="similarity">
    <text evidence="1">Belongs to the helicase family.</text>
</comment>
<dbReference type="OMA" id="VIHRTHA"/>
<keyword evidence="1" id="KW-0227">DNA damage</keyword>
<keyword evidence="1" id="KW-0233">DNA recombination</keyword>
<dbReference type="GO" id="GO:0000723">
    <property type="term" value="P:telomere maintenance"/>
    <property type="evidence" value="ECO:0007669"/>
    <property type="project" value="InterPro"/>
</dbReference>
<dbReference type="GO" id="GO:0006310">
    <property type="term" value="P:DNA recombination"/>
    <property type="evidence" value="ECO:0007669"/>
    <property type="project" value="UniProtKB-KW"/>
</dbReference>
<dbReference type="PANTHER" id="PTHR47642:SF6">
    <property type="entry name" value="ATP-DEPENDENT DNA HELICASE"/>
    <property type="match status" value="1"/>
</dbReference>
<keyword evidence="1" id="KW-0234">DNA repair</keyword>
<comment type="cofactor">
    <cofactor evidence="1">
        <name>Mg(2+)</name>
        <dbReference type="ChEBI" id="CHEBI:18420"/>
    </cofactor>
</comment>
<dbReference type="GO" id="GO:0005524">
    <property type="term" value="F:ATP binding"/>
    <property type="evidence" value="ECO:0007669"/>
    <property type="project" value="UniProtKB-KW"/>
</dbReference>
<feature type="domain" description="DNA helicase Pif1-like DEAD-box helicase" evidence="2">
    <location>
        <begin position="21"/>
        <end position="93"/>
    </location>
</feature>
<keyword evidence="1" id="KW-0067">ATP-binding</keyword>
<proteinExistence type="inferred from homology"/>
<dbReference type="EC" id="5.6.2.3" evidence="1"/>
<keyword evidence="1" id="KW-0378">Hydrolase</keyword>
<dbReference type="InParanoid" id="A0A2H3DQC6"/>
<keyword evidence="1" id="KW-0347">Helicase</keyword>
<dbReference type="SUPFAM" id="SSF52540">
    <property type="entry name" value="P-loop containing nucleoside triphosphate hydrolases"/>
    <property type="match status" value="1"/>
</dbReference>
<protein>
    <recommendedName>
        <fullName evidence="1">ATP-dependent DNA helicase</fullName>
        <ecNumber evidence="1">5.6.2.3</ecNumber>
    </recommendedName>
</protein>
<dbReference type="EMBL" id="KZ293665">
    <property type="protein sequence ID" value="PBK90463.1"/>
    <property type="molecule type" value="Genomic_DNA"/>
</dbReference>
<dbReference type="InterPro" id="IPR010285">
    <property type="entry name" value="DNA_helicase_pif1-like_DEAD"/>
</dbReference>
<dbReference type="Proteomes" id="UP000217790">
    <property type="component" value="Unassembled WGS sequence"/>
</dbReference>
<keyword evidence="1" id="KW-0547">Nucleotide-binding</keyword>
<dbReference type="GO" id="GO:0016787">
    <property type="term" value="F:hydrolase activity"/>
    <property type="evidence" value="ECO:0007669"/>
    <property type="project" value="UniProtKB-KW"/>
</dbReference>
<keyword evidence="4" id="KW-1185">Reference proteome</keyword>
<organism evidence="3 4">
    <name type="scientific">Armillaria gallica</name>
    <name type="common">Bulbous honey fungus</name>
    <name type="synonym">Armillaria bulbosa</name>
    <dbReference type="NCBI Taxonomy" id="47427"/>
    <lineage>
        <taxon>Eukaryota</taxon>
        <taxon>Fungi</taxon>
        <taxon>Dikarya</taxon>
        <taxon>Basidiomycota</taxon>
        <taxon>Agaricomycotina</taxon>
        <taxon>Agaricomycetes</taxon>
        <taxon>Agaricomycetidae</taxon>
        <taxon>Agaricales</taxon>
        <taxon>Marasmiineae</taxon>
        <taxon>Physalacriaceae</taxon>
        <taxon>Armillaria</taxon>
    </lineage>
</organism>
<gene>
    <name evidence="3" type="ORF">ARMGADRAFT_934007</name>
</gene>
<dbReference type="OrthoDB" id="3247165at2759"/>
<evidence type="ECO:0000259" key="2">
    <source>
        <dbReference type="Pfam" id="PF05970"/>
    </source>
</evidence>
<sequence>MLSCADLYKISAHLAACLNKPELPFGGMNMIFAGDFAQLPPVIGGENSALYSPIKGLFASSKKHQEAALGKAIWHQVTTVVILHQNMCQKGQSDNDNKLYMALSNMCYKACTSNDIALLSSHVCGSSTAAPDINSQQFRNVSIITGLNMHKDEFNRIGSLRFAQETNQEFVHLYSDDAMSETASIVRSKNIKKNNSMSLTPQIQIKLWNSPPSINNKHISGKLSIYKGLPVMIRLNSATELGITKGQEGYVHSWVEGIGSHSQKILDTLFVKLSSPPETVHVPGLPDNVVPLIHTSSAISCTLHNDTQISVNRSQVEILLNFAMTDYCSQGKTQPQNPVDLNNCRSHQSYYTVLSRSASHCMKNLIF</sequence>
<accession>A0A2H3DQC6</accession>
<dbReference type="InterPro" id="IPR051055">
    <property type="entry name" value="PIF1_helicase"/>
</dbReference>